<dbReference type="Proteomes" id="UP000695562">
    <property type="component" value="Unassembled WGS sequence"/>
</dbReference>
<organism evidence="3 4">
    <name type="scientific">Polysphondylium violaceum</name>
    <dbReference type="NCBI Taxonomy" id="133409"/>
    <lineage>
        <taxon>Eukaryota</taxon>
        <taxon>Amoebozoa</taxon>
        <taxon>Evosea</taxon>
        <taxon>Eumycetozoa</taxon>
        <taxon>Dictyostelia</taxon>
        <taxon>Dictyosteliales</taxon>
        <taxon>Dictyosteliaceae</taxon>
        <taxon>Polysphondylium</taxon>
    </lineage>
</organism>
<evidence type="ECO:0000313" key="3">
    <source>
        <dbReference type="EMBL" id="KAF2072165.1"/>
    </source>
</evidence>
<gene>
    <name evidence="3" type="ORF">CYY_006524</name>
</gene>
<dbReference type="Gene3D" id="1.10.10.10">
    <property type="entry name" value="Winged helix-like DNA-binding domain superfamily/Winged helix DNA-binding domain"/>
    <property type="match status" value="1"/>
</dbReference>
<dbReference type="PROSITE" id="PS50250">
    <property type="entry name" value="PCI"/>
    <property type="match status" value="1"/>
</dbReference>
<dbReference type="GO" id="GO:0016973">
    <property type="term" value="P:poly(A)+ mRNA export from nucleus"/>
    <property type="evidence" value="ECO:0007669"/>
    <property type="project" value="TreeGrafter"/>
</dbReference>
<dbReference type="GO" id="GO:0003723">
    <property type="term" value="F:RNA binding"/>
    <property type="evidence" value="ECO:0007669"/>
    <property type="project" value="InterPro"/>
</dbReference>
<dbReference type="OrthoDB" id="10252687at2759"/>
<name>A0A8J4UY63_9MYCE</name>
<comment type="caution">
    <text evidence="3">The sequence shown here is derived from an EMBL/GenBank/DDBJ whole genome shotgun (WGS) entry which is preliminary data.</text>
</comment>
<dbReference type="GO" id="GO:0006368">
    <property type="term" value="P:transcription elongation by RNA polymerase II"/>
    <property type="evidence" value="ECO:0007669"/>
    <property type="project" value="TreeGrafter"/>
</dbReference>
<dbReference type="InterPro" id="IPR036388">
    <property type="entry name" value="WH-like_DNA-bd_sf"/>
</dbReference>
<dbReference type="FunFam" id="1.10.10.10:FF:000146">
    <property type="entry name" value="PCI domain-containing protein 2 homolog"/>
    <property type="match status" value="1"/>
</dbReference>
<feature type="domain" description="PCI" evidence="2">
    <location>
        <begin position="257"/>
        <end position="438"/>
    </location>
</feature>
<dbReference type="SMART" id="SM00753">
    <property type="entry name" value="PAM"/>
    <property type="match status" value="1"/>
</dbReference>
<dbReference type="GO" id="GO:0070390">
    <property type="term" value="C:transcription export complex 2"/>
    <property type="evidence" value="ECO:0007669"/>
    <property type="project" value="TreeGrafter"/>
</dbReference>
<sequence length="444" mass="50940">MTEFYTHLTGINEALNSENGPMLAQQLSMTELLIITLNNQTNNPTPRKFTSKQTESNYINKFNLLKKIDLFVKKANDLDSLIASKVKTGDRNQNQIYAEVISNRLKSISAIFDSRYSEAFKYLSEEINSFVKIFELWSSPLLWKLCLDIRLMAELTSLSEQTNNNNNNSNNNNNGGKKTDYFEEATRILLSKCFQAANADRTNIMSESKKNAAMGVVNQLFHIYFKINNLKLCKNLVTTIESSGFPPLENYPLSQLITYRFFNGRLAVFNGNYKKAQQELLFAFNKCPSSSFKNKRLILLYLVPMQLEQCKFPKKTLLEKYKLSQFVDIVQSIKYGNIKLFNQCLTTHQNFFISKGIYLILEKLKIIVYRNLFKRVFLINTAPRIPIGNFVAALKWMENDSVDIDETECILANLISNGYLKGYISHKVGLVVSPTNPFPKLPIN</sequence>
<dbReference type="PANTHER" id="PTHR12732">
    <property type="entry name" value="UNCHARACTERIZED PROTEASOME COMPONENT REGION PCI-CONTAINING"/>
    <property type="match status" value="1"/>
</dbReference>
<dbReference type="GO" id="GO:0000973">
    <property type="term" value="P:post-transcriptional tethering of RNA polymerase II gene DNA at nuclear periphery"/>
    <property type="evidence" value="ECO:0007669"/>
    <property type="project" value="TreeGrafter"/>
</dbReference>
<keyword evidence="4" id="KW-1185">Reference proteome</keyword>
<dbReference type="PANTHER" id="PTHR12732:SF0">
    <property type="entry name" value="PCI DOMAIN-CONTAINING PROTEIN 2"/>
    <property type="match status" value="1"/>
</dbReference>
<evidence type="ECO:0000313" key="4">
    <source>
        <dbReference type="Proteomes" id="UP000695562"/>
    </source>
</evidence>
<dbReference type="InterPro" id="IPR000717">
    <property type="entry name" value="PCI_dom"/>
</dbReference>
<dbReference type="GO" id="GO:0003690">
    <property type="term" value="F:double-stranded DNA binding"/>
    <property type="evidence" value="ECO:0007669"/>
    <property type="project" value="InterPro"/>
</dbReference>
<evidence type="ECO:0000256" key="1">
    <source>
        <dbReference type="ARBA" id="ARBA00025771"/>
    </source>
</evidence>
<accession>A0A8J4UY63</accession>
<evidence type="ECO:0000259" key="2">
    <source>
        <dbReference type="PROSITE" id="PS50250"/>
    </source>
</evidence>
<dbReference type="EMBL" id="AJWJ01000305">
    <property type="protein sequence ID" value="KAF2072165.1"/>
    <property type="molecule type" value="Genomic_DNA"/>
</dbReference>
<dbReference type="AlphaFoldDB" id="A0A8J4UY63"/>
<dbReference type="InterPro" id="IPR045114">
    <property type="entry name" value="Csn12-like"/>
</dbReference>
<dbReference type="Pfam" id="PF01399">
    <property type="entry name" value="PCI"/>
    <property type="match status" value="1"/>
</dbReference>
<reference evidence="3" key="1">
    <citation type="submission" date="2020-01" db="EMBL/GenBank/DDBJ databases">
        <title>Development of genomics and gene disruption for Polysphondylium violaceum indicates a role for the polyketide synthase stlB in stalk morphogenesis.</title>
        <authorList>
            <person name="Narita B."/>
            <person name="Kawabe Y."/>
            <person name="Kin K."/>
            <person name="Saito T."/>
            <person name="Gibbs R."/>
            <person name="Kuspa A."/>
            <person name="Muzny D."/>
            <person name="Queller D."/>
            <person name="Richards S."/>
            <person name="Strassman J."/>
            <person name="Sucgang R."/>
            <person name="Worley K."/>
            <person name="Schaap P."/>
        </authorList>
    </citation>
    <scope>NUCLEOTIDE SEQUENCE</scope>
    <source>
        <strain evidence="3">QSvi11</strain>
    </source>
</reference>
<comment type="similarity">
    <text evidence="1">Belongs to the CSN12 family.</text>
</comment>
<protein>
    <recommendedName>
        <fullName evidence="2">PCI domain-containing protein</fullName>
    </recommendedName>
</protein>
<proteinExistence type="inferred from homology"/>